<accession>A0A2T6C4T1</accession>
<protein>
    <submittedName>
        <fullName evidence="2">Uncharacterized protein (TIGR02118 family)</fullName>
    </submittedName>
</protein>
<keyword evidence="3" id="KW-1185">Reference proteome</keyword>
<gene>
    <name evidence="2" type="ORF">C8P63_104173</name>
</gene>
<dbReference type="EMBL" id="QBKR01000004">
    <property type="protein sequence ID" value="PTX63326.1"/>
    <property type="molecule type" value="Genomic_DNA"/>
</dbReference>
<dbReference type="InterPro" id="IPR009799">
    <property type="entry name" value="EthD_dom"/>
</dbReference>
<dbReference type="NCBIfam" id="TIGR02118">
    <property type="entry name" value="EthD family reductase"/>
    <property type="match status" value="1"/>
</dbReference>
<dbReference type="Gene3D" id="3.30.70.100">
    <property type="match status" value="1"/>
</dbReference>
<organism evidence="2 3">
    <name type="scientific">Melghirimyces profundicolus</name>
    <dbReference type="NCBI Taxonomy" id="1242148"/>
    <lineage>
        <taxon>Bacteria</taxon>
        <taxon>Bacillati</taxon>
        <taxon>Bacillota</taxon>
        <taxon>Bacilli</taxon>
        <taxon>Bacillales</taxon>
        <taxon>Thermoactinomycetaceae</taxon>
        <taxon>Melghirimyces</taxon>
    </lineage>
</organism>
<dbReference type="OrthoDB" id="5294870at2"/>
<name>A0A2T6C4T1_9BACL</name>
<reference evidence="2 3" key="1">
    <citation type="submission" date="2018-04" db="EMBL/GenBank/DDBJ databases">
        <title>Genomic Encyclopedia of Archaeal and Bacterial Type Strains, Phase II (KMG-II): from individual species to whole genera.</title>
        <authorList>
            <person name="Goeker M."/>
        </authorList>
    </citation>
    <scope>NUCLEOTIDE SEQUENCE [LARGE SCALE GENOMIC DNA]</scope>
    <source>
        <strain evidence="2 3">DSM 45787</strain>
    </source>
</reference>
<evidence type="ECO:0000313" key="3">
    <source>
        <dbReference type="Proteomes" id="UP000244240"/>
    </source>
</evidence>
<dbReference type="Pfam" id="PF07110">
    <property type="entry name" value="EthD"/>
    <property type="match status" value="1"/>
</dbReference>
<sequence length="103" mass="11437">MVKLIALYCHPEDREAFDDHYENVHTPLAEKMPGLKKLEVTRMQGAPMGGKAEYYLEAAMYFEDRAALDAAMRSPEGKAAAKDLMGFAGPLVTMMIGEVAREK</sequence>
<proteinExistence type="predicted"/>
<dbReference type="Proteomes" id="UP000244240">
    <property type="component" value="Unassembled WGS sequence"/>
</dbReference>
<dbReference type="RefSeq" id="WP_108022154.1">
    <property type="nucleotide sequence ID" value="NZ_QBKR01000004.1"/>
</dbReference>
<dbReference type="GO" id="GO:0016491">
    <property type="term" value="F:oxidoreductase activity"/>
    <property type="evidence" value="ECO:0007669"/>
    <property type="project" value="InterPro"/>
</dbReference>
<dbReference type="InterPro" id="IPR011008">
    <property type="entry name" value="Dimeric_a/b-barrel"/>
</dbReference>
<dbReference type="PANTHER" id="PTHR40260:SF2">
    <property type="entry name" value="BLR8190 PROTEIN"/>
    <property type="match status" value="1"/>
</dbReference>
<evidence type="ECO:0000259" key="1">
    <source>
        <dbReference type="Pfam" id="PF07110"/>
    </source>
</evidence>
<dbReference type="PANTHER" id="PTHR40260">
    <property type="entry name" value="BLR8190 PROTEIN"/>
    <property type="match status" value="1"/>
</dbReference>
<dbReference type="AlphaFoldDB" id="A0A2T6C4T1"/>
<feature type="domain" description="EthD" evidence="1">
    <location>
        <begin position="11"/>
        <end position="88"/>
    </location>
</feature>
<dbReference type="SUPFAM" id="SSF54909">
    <property type="entry name" value="Dimeric alpha+beta barrel"/>
    <property type="match status" value="1"/>
</dbReference>
<evidence type="ECO:0000313" key="2">
    <source>
        <dbReference type="EMBL" id="PTX63326.1"/>
    </source>
</evidence>
<comment type="caution">
    <text evidence="2">The sequence shown here is derived from an EMBL/GenBank/DDBJ whole genome shotgun (WGS) entry which is preliminary data.</text>
</comment>